<feature type="transmembrane region" description="Helical" evidence="1">
    <location>
        <begin position="26"/>
        <end position="46"/>
    </location>
</feature>
<keyword evidence="1" id="KW-0812">Transmembrane</keyword>
<name>A0A829YHK2_9GAMM</name>
<evidence type="ECO:0000313" key="3">
    <source>
        <dbReference type="Proteomes" id="UP000445000"/>
    </source>
</evidence>
<protein>
    <submittedName>
        <fullName evidence="2">Uncharacterized protein</fullName>
    </submittedName>
</protein>
<dbReference type="Proteomes" id="UP000445000">
    <property type="component" value="Unassembled WGS sequence"/>
</dbReference>
<dbReference type="AlphaFoldDB" id="A0A829YHK2"/>
<gene>
    <name evidence="2" type="ORF">GCM10011487_47440</name>
</gene>
<accession>A0A829YHK2</accession>
<keyword evidence="3" id="KW-1185">Reference proteome</keyword>
<evidence type="ECO:0000256" key="1">
    <source>
        <dbReference type="SAM" id="Phobius"/>
    </source>
</evidence>
<comment type="caution">
    <text evidence="2">The sequence shown here is derived from an EMBL/GenBank/DDBJ whole genome shotgun (WGS) entry which is preliminary data.</text>
</comment>
<sequence length="52" mass="5450">MHTPIAASVAATFHNPPTWVKGVARATFLALFVKGAVWVGASWLAVRGFGAL</sequence>
<organism evidence="2 3">
    <name type="scientific">Steroidobacter agaridevorans</name>
    <dbReference type="NCBI Taxonomy" id="2695856"/>
    <lineage>
        <taxon>Bacteria</taxon>
        <taxon>Pseudomonadati</taxon>
        <taxon>Pseudomonadota</taxon>
        <taxon>Gammaproteobacteria</taxon>
        <taxon>Steroidobacterales</taxon>
        <taxon>Steroidobacteraceae</taxon>
        <taxon>Steroidobacter</taxon>
    </lineage>
</organism>
<evidence type="ECO:0000313" key="2">
    <source>
        <dbReference type="EMBL" id="GFE82744.1"/>
    </source>
</evidence>
<reference evidence="3" key="1">
    <citation type="submission" date="2020-01" db="EMBL/GenBank/DDBJ databases">
        <title>'Steroidobacter agaridevorans' sp. nov., agar-degrading bacteria isolated from rhizosphere soils.</title>
        <authorList>
            <person name="Ikenaga M."/>
            <person name="Kataoka M."/>
            <person name="Murouchi A."/>
            <person name="Katsuragi S."/>
            <person name="Sakai M."/>
        </authorList>
    </citation>
    <scope>NUCLEOTIDE SEQUENCE [LARGE SCALE GENOMIC DNA]</scope>
    <source>
        <strain evidence="3">YU21-B</strain>
    </source>
</reference>
<keyword evidence="1" id="KW-1133">Transmembrane helix</keyword>
<proteinExistence type="predicted"/>
<dbReference type="EMBL" id="BLJN01000005">
    <property type="protein sequence ID" value="GFE82744.1"/>
    <property type="molecule type" value="Genomic_DNA"/>
</dbReference>
<keyword evidence="1" id="KW-0472">Membrane</keyword>